<dbReference type="RefSeq" id="WP_076114467.1">
    <property type="nucleotide sequence ID" value="NZ_MPTB01000082.1"/>
</dbReference>
<gene>
    <name evidence="1" type="ORF">BSK56_32350</name>
</gene>
<evidence type="ECO:0000313" key="2">
    <source>
        <dbReference type="Proteomes" id="UP000187412"/>
    </source>
</evidence>
<comment type="caution">
    <text evidence="1">The sequence shown here is derived from an EMBL/GenBank/DDBJ whole genome shotgun (WGS) entry which is preliminary data.</text>
</comment>
<organism evidence="1 2">
    <name type="scientific">Paenibacillus borealis</name>
    <dbReference type="NCBI Taxonomy" id="160799"/>
    <lineage>
        <taxon>Bacteria</taxon>
        <taxon>Bacillati</taxon>
        <taxon>Bacillota</taxon>
        <taxon>Bacilli</taxon>
        <taxon>Bacillales</taxon>
        <taxon>Paenibacillaceae</taxon>
        <taxon>Paenibacillus</taxon>
    </lineage>
</organism>
<dbReference type="EMBL" id="MPTB01000082">
    <property type="protein sequence ID" value="OMD36233.1"/>
    <property type="molecule type" value="Genomic_DNA"/>
</dbReference>
<dbReference type="Proteomes" id="UP000187412">
    <property type="component" value="Unassembled WGS sequence"/>
</dbReference>
<reference evidence="1 2" key="1">
    <citation type="submission" date="2016-10" db="EMBL/GenBank/DDBJ databases">
        <title>Paenibacillus species isolates.</title>
        <authorList>
            <person name="Beno S.M."/>
        </authorList>
    </citation>
    <scope>NUCLEOTIDE SEQUENCE [LARGE SCALE GENOMIC DNA]</scope>
    <source>
        <strain evidence="1 2">FSL H7-0744</strain>
    </source>
</reference>
<evidence type="ECO:0000313" key="1">
    <source>
        <dbReference type="EMBL" id="OMD36233.1"/>
    </source>
</evidence>
<proteinExistence type="predicted"/>
<name>A0ABX3GTG7_PAEBO</name>
<sequence>MKKRIREINVRDKKYVYVINQKYHQGVCEITLSISLKGLKNITCSFHFCTWDDPISGSPLLVGVHLKKITSGDIEGFNLHYPGIVKQFVLYGLENGWNGSNRIEFNDGLEILSNMGYDVLWLKPGHIQH</sequence>
<accession>A0ABX3GTG7</accession>
<keyword evidence="2" id="KW-1185">Reference proteome</keyword>
<protein>
    <submittedName>
        <fullName evidence="1">Uncharacterized protein</fullName>
    </submittedName>
</protein>